<keyword evidence="2" id="KW-1185">Reference proteome</keyword>
<sequence length="67" mass="7994">MNIAPFSKEELNSIMLIVNSLEDEDSNAQIQWIEENNTYLIHYRYVVLAENLTDSEAYWLLDEINWK</sequence>
<name>A0ABQ4KCM8_9BACI</name>
<organism evidence="1 2">
    <name type="scientific">Siminovitchia fordii</name>
    <dbReference type="NCBI Taxonomy" id="254759"/>
    <lineage>
        <taxon>Bacteria</taxon>
        <taxon>Bacillati</taxon>
        <taxon>Bacillota</taxon>
        <taxon>Bacilli</taxon>
        <taxon>Bacillales</taxon>
        <taxon>Bacillaceae</taxon>
        <taxon>Siminovitchia</taxon>
    </lineage>
</organism>
<reference evidence="1 2" key="1">
    <citation type="submission" date="2021-03" db="EMBL/GenBank/DDBJ databases">
        <title>Antimicrobial resistance genes in bacteria isolated from Japanese honey, and their potential for conferring macrolide and lincosamide resistance in the American foulbrood pathogen Paenibacillus larvae.</title>
        <authorList>
            <person name="Okamoto M."/>
            <person name="Kumagai M."/>
            <person name="Kanamori H."/>
            <person name="Takamatsu D."/>
        </authorList>
    </citation>
    <scope>NUCLEOTIDE SEQUENCE [LARGE SCALE GENOMIC DNA]</scope>
    <source>
        <strain evidence="1 2">J1TS3</strain>
    </source>
</reference>
<comment type="caution">
    <text evidence="1">The sequence shown here is derived from an EMBL/GenBank/DDBJ whole genome shotgun (WGS) entry which is preliminary data.</text>
</comment>
<evidence type="ECO:0000313" key="1">
    <source>
        <dbReference type="EMBL" id="GIN22633.1"/>
    </source>
</evidence>
<protein>
    <submittedName>
        <fullName evidence="1">Uncharacterized protein</fullName>
    </submittedName>
</protein>
<accession>A0ABQ4KCM8</accession>
<proteinExistence type="predicted"/>
<dbReference type="RefSeq" id="WP_212963745.1">
    <property type="nucleotide sequence ID" value="NZ_BOQT01000018.1"/>
</dbReference>
<dbReference type="Proteomes" id="UP000680279">
    <property type="component" value="Unassembled WGS sequence"/>
</dbReference>
<evidence type="ECO:0000313" key="2">
    <source>
        <dbReference type="Proteomes" id="UP000680279"/>
    </source>
</evidence>
<gene>
    <name evidence="1" type="ORF">J1TS3_37670</name>
</gene>
<dbReference type="EMBL" id="BOQT01000018">
    <property type="protein sequence ID" value="GIN22633.1"/>
    <property type="molecule type" value="Genomic_DNA"/>
</dbReference>